<dbReference type="Proteomes" id="UP000019478">
    <property type="component" value="Unassembled WGS sequence"/>
</dbReference>
<keyword evidence="2" id="KW-1133">Transmembrane helix</keyword>
<keyword evidence="2" id="KW-0812">Transmembrane</keyword>
<dbReference type="eggNOG" id="ENOG502RZ1N">
    <property type="taxonomic scope" value="Eukaryota"/>
</dbReference>
<dbReference type="EMBL" id="AMGY01000002">
    <property type="protein sequence ID" value="EXJ88764.1"/>
    <property type="molecule type" value="Genomic_DNA"/>
</dbReference>
<reference evidence="3 4" key="1">
    <citation type="submission" date="2013-03" db="EMBL/GenBank/DDBJ databases">
        <title>The Genome Sequence of Capronia epimyces CBS 606.96.</title>
        <authorList>
            <consortium name="The Broad Institute Genomics Platform"/>
            <person name="Cuomo C."/>
            <person name="de Hoog S."/>
            <person name="Gorbushina A."/>
            <person name="Walker B."/>
            <person name="Young S.K."/>
            <person name="Zeng Q."/>
            <person name="Gargeya S."/>
            <person name="Fitzgerald M."/>
            <person name="Haas B."/>
            <person name="Abouelleil A."/>
            <person name="Allen A.W."/>
            <person name="Alvarado L."/>
            <person name="Arachchi H.M."/>
            <person name="Berlin A.M."/>
            <person name="Chapman S.B."/>
            <person name="Gainer-Dewar J."/>
            <person name="Goldberg J."/>
            <person name="Griggs A."/>
            <person name="Gujja S."/>
            <person name="Hansen M."/>
            <person name="Howarth C."/>
            <person name="Imamovic A."/>
            <person name="Ireland A."/>
            <person name="Larimer J."/>
            <person name="McCowan C."/>
            <person name="Murphy C."/>
            <person name="Pearson M."/>
            <person name="Poon T.W."/>
            <person name="Priest M."/>
            <person name="Roberts A."/>
            <person name="Saif S."/>
            <person name="Shea T."/>
            <person name="Sisk P."/>
            <person name="Sykes S."/>
            <person name="Wortman J."/>
            <person name="Nusbaum C."/>
            <person name="Birren B."/>
        </authorList>
    </citation>
    <scope>NUCLEOTIDE SEQUENCE [LARGE SCALE GENOMIC DNA]</scope>
    <source>
        <strain evidence="3 4">CBS 606.96</strain>
    </source>
</reference>
<keyword evidence="2" id="KW-0472">Membrane</keyword>
<feature type="compositionally biased region" description="Basic and acidic residues" evidence="1">
    <location>
        <begin position="50"/>
        <end position="60"/>
    </location>
</feature>
<proteinExistence type="predicted"/>
<keyword evidence="4" id="KW-1185">Reference proteome</keyword>
<organism evidence="3 4">
    <name type="scientific">Capronia epimyces CBS 606.96</name>
    <dbReference type="NCBI Taxonomy" id="1182542"/>
    <lineage>
        <taxon>Eukaryota</taxon>
        <taxon>Fungi</taxon>
        <taxon>Dikarya</taxon>
        <taxon>Ascomycota</taxon>
        <taxon>Pezizomycotina</taxon>
        <taxon>Eurotiomycetes</taxon>
        <taxon>Chaetothyriomycetidae</taxon>
        <taxon>Chaetothyriales</taxon>
        <taxon>Herpotrichiellaceae</taxon>
        <taxon>Capronia</taxon>
    </lineage>
</organism>
<dbReference type="Pfam" id="PF11927">
    <property type="entry name" value="HODM_asu-like"/>
    <property type="match status" value="1"/>
</dbReference>
<dbReference type="STRING" id="1182542.W9Z2M4"/>
<evidence type="ECO:0000256" key="1">
    <source>
        <dbReference type="SAM" id="MobiDB-lite"/>
    </source>
</evidence>
<sequence>MATTVREMPTTSELQMRLGAALFTLAFFWLAWRRLNSPSKKAAGLTVTSESKEAVAEKPRPKGSYYGTPEDDLITKLDFSQVTPYKPDFNYEDEPPIEWYHKDYISDRVYSITMAIEKLAFNDWIVFDRNYKKRMELKAKVLEAVGSDAIDCRDGGYDGCVELLEYLLEYLPRRFPTIFKLSADGKEIHNAVTGETFDVSKPYIKFHPLYIAGRLVEDDLNILVEGPTGEYVLKAVLSAFPAGFHVREKMDKTLTEIHKPVPMYKERMQKSMNRFFQNVGPSSMVVRANWAINDKEELFLTEGGHLYDEEEDVVADESIDINQVQLRVERQVLRRLPRTKAICMVTKTYLYRLVDIADTPGFAARLGGLLHKLPDKFAFYKRKPVWGKVVLSYLDEMAAKYPALDSNGTA</sequence>
<comment type="caution">
    <text evidence="3">The sequence shown here is derived from an EMBL/GenBank/DDBJ whole genome shotgun (WGS) entry which is preliminary data.</text>
</comment>
<feature type="region of interest" description="Disordered" evidence="1">
    <location>
        <begin position="46"/>
        <end position="69"/>
    </location>
</feature>
<dbReference type="HOGENOM" id="CLU_025462_2_0_1"/>
<gene>
    <name evidence="3" type="ORF">A1O3_01828</name>
</gene>
<evidence type="ECO:0000313" key="4">
    <source>
        <dbReference type="Proteomes" id="UP000019478"/>
    </source>
</evidence>
<feature type="transmembrane region" description="Helical" evidence="2">
    <location>
        <begin position="14"/>
        <end position="32"/>
    </location>
</feature>
<name>W9Z2M4_9EURO</name>
<dbReference type="GeneID" id="19165961"/>
<dbReference type="OrthoDB" id="5043642at2759"/>
<evidence type="ECO:0000313" key="3">
    <source>
        <dbReference type="EMBL" id="EXJ88764.1"/>
    </source>
</evidence>
<protein>
    <submittedName>
        <fullName evidence="3">Uncharacterized protein</fullName>
    </submittedName>
</protein>
<accession>W9Z2M4</accession>
<dbReference type="AlphaFoldDB" id="W9Z2M4"/>
<dbReference type="RefSeq" id="XP_007730161.1">
    <property type="nucleotide sequence ID" value="XM_007731971.1"/>
</dbReference>
<evidence type="ECO:0000256" key="2">
    <source>
        <dbReference type="SAM" id="Phobius"/>
    </source>
</evidence>
<dbReference type="InterPro" id="IPR021848">
    <property type="entry name" value="HODM_asu-like"/>
</dbReference>